<dbReference type="EMBL" id="CAJVCH010543141">
    <property type="protein sequence ID" value="CAG7827353.1"/>
    <property type="molecule type" value="Genomic_DNA"/>
</dbReference>
<evidence type="ECO:0000259" key="2">
    <source>
        <dbReference type="Pfam" id="PF04843"/>
    </source>
</evidence>
<dbReference type="AlphaFoldDB" id="A0A8J2PN51"/>
<protein>
    <recommendedName>
        <fullName evidence="2">Peptidase C76 domain-containing protein</fullName>
    </recommendedName>
</protein>
<dbReference type="PANTHER" id="PTHR40552">
    <property type="entry name" value="AT05186P-RELATED"/>
    <property type="match status" value="1"/>
</dbReference>
<dbReference type="InterPro" id="IPR006928">
    <property type="entry name" value="Herpes_teg_USP"/>
</dbReference>
<feature type="region of interest" description="Disordered" evidence="1">
    <location>
        <begin position="258"/>
        <end position="297"/>
    </location>
</feature>
<sequence>MSSYGLSRRKKPQPIVESTALKFYEEIDYSAEDIFLKHEVSYLQSKTHQGNNSFGPAAGKQCCCIAINFLVTMAVSDPDQWDQKTLDELLNRGTKLYLSVDQKFHDKNGYISHEALMHVYCYKKLKKQVLVNEKSSHYCVFNQLLDKQSNLNSIAFEILVLLKNIQYALIVANGHVLGLAKRGSFVYLFNSHAVNSKGLTTSEGKATLHRMHEEDSSELLSYLLNKNYSPTLPISNESSLIVGIYVLTMTPEELTSDTSDDDFVQVPGKPSLHPNKRAAGKAYNELPTHSKKSRQNDTDLFNCDGASGIYCMYDFNDTSNILDKLGTIDDAKVQTSCVTKENISNRSVIVYSVKAMESSIDTFWRNDDAGFKYGCRKLLPSGSPKWKCTYYYRRSDVGQILWCRKEFVRWNIDGLVTAVAANDLNKLNFTMVRYTM</sequence>
<evidence type="ECO:0000313" key="4">
    <source>
        <dbReference type="Proteomes" id="UP000708208"/>
    </source>
</evidence>
<gene>
    <name evidence="3" type="ORF">AFUS01_LOCUS37344</name>
</gene>
<name>A0A8J2PN51_9HEXA</name>
<evidence type="ECO:0000313" key="3">
    <source>
        <dbReference type="EMBL" id="CAG7827353.1"/>
    </source>
</evidence>
<organism evidence="3 4">
    <name type="scientific">Allacma fusca</name>
    <dbReference type="NCBI Taxonomy" id="39272"/>
    <lineage>
        <taxon>Eukaryota</taxon>
        <taxon>Metazoa</taxon>
        <taxon>Ecdysozoa</taxon>
        <taxon>Arthropoda</taxon>
        <taxon>Hexapoda</taxon>
        <taxon>Collembola</taxon>
        <taxon>Symphypleona</taxon>
        <taxon>Sminthuridae</taxon>
        <taxon>Allacma</taxon>
    </lineage>
</organism>
<proteinExistence type="predicted"/>
<comment type="caution">
    <text evidence="3">The sequence shown here is derived from an EMBL/GenBank/DDBJ whole genome shotgun (WGS) entry which is preliminary data.</text>
</comment>
<feature type="domain" description="Peptidase C76" evidence="2">
    <location>
        <begin position="47"/>
        <end position="222"/>
    </location>
</feature>
<accession>A0A8J2PN51</accession>
<reference evidence="3" key="1">
    <citation type="submission" date="2021-06" db="EMBL/GenBank/DDBJ databases">
        <authorList>
            <person name="Hodson N. C."/>
            <person name="Mongue J. A."/>
            <person name="Jaron S. K."/>
        </authorList>
    </citation>
    <scope>NUCLEOTIDE SEQUENCE</scope>
</reference>
<dbReference type="PANTHER" id="PTHR40552:SF6">
    <property type="entry name" value="FI09606P-RELATED"/>
    <property type="match status" value="1"/>
</dbReference>
<keyword evidence="4" id="KW-1185">Reference proteome</keyword>
<evidence type="ECO:0000256" key="1">
    <source>
        <dbReference type="SAM" id="MobiDB-lite"/>
    </source>
</evidence>
<dbReference type="Proteomes" id="UP000708208">
    <property type="component" value="Unassembled WGS sequence"/>
</dbReference>
<dbReference type="Pfam" id="PF04843">
    <property type="entry name" value="Herpes_teg_N"/>
    <property type="match status" value="1"/>
</dbReference>